<sequence>MSEADVRNIESLEDLERAINHLSERLGLQSYQLQSVVTRAQRHFGQDYPAYWRGQLRSAEQSFAEARDRLSRKKFAVRAGETHPATEEKKQVNRWKNRIRLCQQRIEKSRSIAIEMEQSCEKFKVPIAALTELAEVDLPTASTQLAGLVARLRAYQDGSSQSS</sequence>
<dbReference type="EMBL" id="FXUG01000009">
    <property type="protein sequence ID" value="SMP65487.1"/>
    <property type="molecule type" value="Genomic_DNA"/>
</dbReference>
<accession>A0ABY1QAT4</accession>
<reference evidence="1 2" key="1">
    <citation type="submission" date="2017-05" db="EMBL/GenBank/DDBJ databases">
        <authorList>
            <person name="Varghese N."/>
            <person name="Submissions S."/>
        </authorList>
    </citation>
    <scope>NUCLEOTIDE SEQUENCE [LARGE SCALE GENOMIC DNA]</scope>
    <source>
        <strain evidence="1 2">DSM 25457</strain>
    </source>
</reference>
<proteinExistence type="predicted"/>
<evidence type="ECO:0000313" key="2">
    <source>
        <dbReference type="Proteomes" id="UP001158067"/>
    </source>
</evidence>
<dbReference type="RefSeq" id="WP_283433650.1">
    <property type="nucleotide sequence ID" value="NZ_FXUG01000009.1"/>
</dbReference>
<gene>
    <name evidence="1" type="ORF">SAMN06265222_10962</name>
</gene>
<organism evidence="1 2">
    <name type="scientific">Neorhodopirellula lusitana</name>
    <dbReference type="NCBI Taxonomy" id="445327"/>
    <lineage>
        <taxon>Bacteria</taxon>
        <taxon>Pseudomonadati</taxon>
        <taxon>Planctomycetota</taxon>
        <taxon>Planctomycetia</taxon>
        <taxon>Pirellulales</taxon>
        <taxon>Pirellulaceae</taxon>
        <taxon>Neorhodopirellula</taxon>
    </lineage>
</organism>
<name>A0ABY1QAT4_9BACT</name>
<evidence type="ECO:0000313" key="1">
    <source>
        <dbReference type="EMBL" id="SMP65487.1"/>
    </source>
</evidence>
<comment type="caution">
    <text evidence="1">The sequence shown here is derived from an EMBL/GenBank/DDBJ whole genome shotgun (WGS) entry which is preliminary data.</text>
</comment>
<keyword evidence="2" id="KW-1185">Reference proteome</keyword>
<protein>
    <submittedName>
        <fullName evidence="1">Uncharacterized protein</fullName>
    </submittedName>
</protein>
<dbReference type="Proteomes" id="UP001158067">
    <property type="component" value="Unassembled WGS sequence"/>
</dbReference>